<keyword evidence="3" id="KW-0547">Nucleotide-binding</keyword>
<dbReference type="PANTHER" id="PTHR11575">
    <property type="entry name" value="5'-NUCLEOTIDASE-RELATED"/>
    <property type="match status" value="1"/>
</dbReference>
<comment type="caution">
    <text evidence="7">The sequence shown here is derived from an EMBL/GenBank/DDBJ whole genome shotgun (WGS) entry which is preliminary data.</text>
</comment>
<keyword evidence="8" id="KW-1185">Reference proteome</keyword>
<feature type="domain" description="Calcineurin-like phosphoesterase" evidence="5">
    <location>
        <begin position="151"/>
        <end position="369"/>
    </location>
</feature>
<evidence type="ECO:0000256" key="3">
    <source>
        <dbReference type="RuleBase" id="RU362119"/>
    </source>
</evidence>
<dbReference type="InterPro" id="IPR029052">
    <property type="entry name" value="Metallo-depent_PP-like"/>
</dbReference>
<evidence type="ECO:0008006" key="9">
    <source>
        <dbReference type="Google" id="ProtNLM"/>
    </source>
</evidence>
<keyword evidence="3" id="KW-0378">Hydrolase</keyword>
<comment type="similarity">
    <text evidence="1 3">Belongs to the 5'-nucleotidase family.</text>
</comment>
<evidence type="ECO:0000313" key="8">
    <source>
        <dbReference type="Proteomes" id="UP001189429"/>
    </source>
</evidence>
<dbReference type="Pfam" id="PF00149">
    <property type="entry name" value="Metallophos"/>
    <property type="match status" value="1"/>
</dbReference>
<dbReference type="InterPro" id="IPR008334">
    <property type="entry name" value="5'-Nucleotdase_C"/>
</dbReference>
<keyword evidence="4" id="KW-1133">Transmembrane helix</keyword>
<dbReference type="PRINTS" id="PR01607">
    <property type="entry name" value="APYRASEFAMLY"/>
</dbReference>
<dbReference type="SUPFAM" id="SSF55816">
    <property type="entry name" value="5'-nucleotidase (syn. UDP-sugar hydrolase), C-terminal domain"/>
    <property type="match status" value="1"/>
</dbReference>
<accession>A0ABN9VRY7</accession>
<evidence type="ECO:0000256" key="2">
    <source>
        <dbReference type="ARBA" id="ARBA00022729"/>
    </source>
</evidence>
<dbReference type="InterPro" id="IPR004843">
    <property type="entry name" value="Calcineurin-like_PHP"/>
</dbReference>
<keyword evidence="4" id="KW-0472">Membrane</keyword>
<dbReference type="Gene3D" id="3.60.21.10">
    <property type="match status" value="1"/>
</dbReference>
<keyword evidence="2" id="KW-0732">Signal</keyword>
<evidence type="ECO:0000259" key="5">
    <source>
        <dbReference type="Pfam" id="PF00149"/>
    </source>
</evidence>
<evidence type="ECO:0000259" key="6">
    <source>
        <dbReference type="Pfam" id="PF02872"/>
    </source>
</evidence>
<reference evidence="7" key="1">
    <citation type="submission" date="2023-10" db="EMBL/GenBank/DDBJ databases">
        <authorList>
            <person name="Chen Y."/>
            <person name="Shah S."/>
            <person name="Dougan E. K."/>
            <person name="Thang M."/>
            <person name="Chan C."/>
        </authorList>
    </citation>
    <scope>NUCLEOTIDE SEQUENCE [LARGE SCALE GENOMIC DNA]</scope>
</reference>
<feature type="domain" description="5'-Nucleotidase C-terminal" evidence="6">
    <location>
        <begin position="456"/>
        <end position="589"/>
    </location>
</feature>
<proteinExistence type="inferred from homology"/>
<dbReference type="Pfam" id="PF02872">
    <property type="entry name" value="5_nucleotid_C"/>
    <property type="match status" value="1"/>
</dbReference>
<dbReference type="InterPro" id="IPR036907">
    <property type="entry name" value="5'-Nucleotdase_C_sf"/>
</dbReference>
<evidence type="ECO:0000256" key="1">
    <source>
        <dbReference type="ARBA" id="ARBA00006654"/>
    </source>
</evidence>
<feature type="transmembrane region" description="Helical" evidence="4">
    <location>
        <begin position="20"/>
        <end position="44"/>
    </location>
</feature>
<protein>
    <recommendedName>
        <fullName evidence="9">5'-nucleotidase</fullName>
    </recommendedName>
</protein>
<dbReference type="SUPFAM" id="SSF56300">
    <property type="entry name" value="Metallo-dependent phosphatases"/>
    <property type="match status" value="1"/>
</dbReference>
<sequence>MAGDETQPLNGTSDVPRSMGMLVAAAAAAGLVFGGAGFGAGLMIGRPHAARLTMSNGVLSAVAADGRTACKIPEGWCNGTDMRKDALSYRDCDGDGILDPYCEGGQLLRFGYISSANDCADNWPTGLCKIARHAGERAVSNETHAASNEITIVHFNDVYNIAGTMEDGVRFGGMSRAVHMLKKLRKRNPDRTFVVFAGDCLSPSVLSDMFKGEQMIDVLNDMKLDAASLGNHEFDFGVELLATRLQESSFPWLNTNLMDESGQLLKHTTEYLIKSVEWAPRWEPDQKQEIKVCFFGVAYDVRETMFKDVDRLTFENVLNASRRSVDYLKNQEGCKVILPLTHQFSEQDCELAKELGDDIDLILGGHDHATEFTSVCGKAPYVKAASDLKTQWVMTLWLDDDGKVESVDGQEFSLTDADPHDEEIHEKIVMWEEKAEKELAKLVGCLGADLDAVAFNVRRGETTMGNFGADAVRAMHKTDVALINGGTLRGNKVYSAGKASRKDLLEIHPFGNQVAKIYATGKELFDYINMNLDGWDTASGDFVQVSGLRYEFDHAKPAGERLQKLMTEDKKEVDPEQKFTVAITDYMLSNSPMRHNELYQMTTLNDAVPLFQAFVEAVSNAGDACYTVELDGRIKDVAA</sequence>
<dbReference type="Gene3D" id="3.90.780.10">
    <property type="entry name" value="5'-Nucleotidase, C-terminal domain"/>
    <property type="match status" value="1"/>
</dbReference>
<keyword evidence="4" id="KW-0812">Transmembrane</keyword>
<evidence type="ECO:0000313" key="7">
    <source>
        <dbReference type="EMBL" id="CAK0874983.1"/>
    </source>
</evidence>
<dbReference type="InterPro" id="IPR006179">
    <property type="entry name" value="5_nucleotidase/apyrase"/>
</dbReference>
<dbReference type="EMBL" id="CAUYUJ010017458">
    <property type="protein sequence ID" value="CAK0874983.1"/>
    <property type="molecule type" value="Genomic_DNA"/>
</dbReference>
<gene>
    <name evidence="7" type="ORF">PCOR1329_LOCUS59733</name>
</gene>
<evidence type="ECO:0000256" key="4">
    <source>
        <dbReference type="SAM" id="Phobius"/>
    </source>
</evidence>
<dbReference type="Proteomes" id="UP001189429">
    <property type="component" value="Unassembled WGS sequence"/>
</dbReference>
<name>A0ABN9VRY7_9DINO</name>
<organism evidence="7 8">
    <name type="scientific">Prorocentrum cordatum</name>
    <dbReference type="NCBI Taxonomy" id="2364126"/>
    <lineage>
        <taxon>Eukaryota</taxon>
        <taxon>Sar</taxon>
        <taxon>Alveolata</taxon>
        <taxon>Dinophyceae</taxon>
        <taxon>Prorocentrales</taxon>
        <taxon>Prorocentraceae</taxon>
        <taxon>Prorocentrum</taxon>
    </lineage>
</organism>
<dbReference type="PANTHER" id="PTHR11575:SF48">
    <property type="entry name" value="5'-NUCLEOTIDASE"/>
    <property type="match status" value="1"/>
</dbReference>